<dbReference type="GO" id="GO:0046872">
    <property type="term" value="F:metal ion binding"/>
    <property type="evidence" value="ECO:0007669"/>
    <property type="project" value="UniProtKB-KW"/>
</dbReference>
<evidence type="ECO:0000256" key="2">
    <source>
        <dbReference type="ARBA" id="ARBA00022714"/>
    </source>
</evidence>
<evidence type="ECO:0000256" key="1">
    <source>
        <dbReference type="ARBA" id="ARBA00022630"/>
    </source>
</evidence>
<reference evidence="9 10" key="1">
    <citation type="journal article" date="2010" name="BMC Genomics">
        <title>Genome comparison of the epiphytic bacteria Erwinia billingiae and E. tasmaniensis with the pear pathogen E. pyrifoliae.</title>
        <authorList>
            <person name="Kube M."/>
            <person name="Migdoll A.M."/>
            <person name="Gehring I."/>
            <person name="Heitmann K."/>
            <person name="Mayer Y."/>
            <person name="Kuhl H."/>
            <person name="Knaust F."/>
            <person name="Geider K."/>
            <person name="Reinhardt R."/>
        </authorList>
    </citation>
    <scope>NUCLEOTIDE SEQUENCE [LARGE SCALE GENOMIC DNA]</scope>
    <source>
        <strain evidence="9 10">Eb661</strain>
    </source>
</reference>
<dbReference type="Gene3D" id="3.10.20.30">
    <property type="match status" value="1"/>
</dbReference>
<dbReference type="InterPro" id="IPR036010">
    <property type="entry name" value="2Fe-2S_ferredoxin-like_sf"/>
</dbReference>
<dbReference type="PANTHER" id="PTHR47354:SF1">
    <property type="entry name" value="CARNITINE MONOOXYGENASE REDUCTASE SUBUNIT"/>
    <property type="match status" value="1"/>
</dbReference>
<accession>D8MTT4</accession>
<sequence>MKDAEIIPVTIKAITENGAGNRSLQLIAQRDYALPGWLPGAHIDLFIPEIGPRQYSLCGEHGDAEYYEICVKLAELSSGGSQHIHHHFKPGDSLTISAPRNHFPLLDAPRYLLMAGGIGITPLLAMAEAIARQGGECELHYYVSNPEQTAFLPRLSAQPLAERVFFHYSDANDSLRHNTPLALTQSDPHTRVMACGPDGFIQRLQDIMQQHHWQPDQLHFERFSNPELARQGGNTAFHIELSSTGQRYLVSPEQTIAEVLLSAKVDIMLSCEQGICGSCITDVIDGIPDHRDCVLTNEEKADNSQITVCCSRAKSPVLVLDL</sequence>
<dbReference type="Gene3D" id="2.40.30.10">
    <property type="entry name" value="Translation factors"/>
    <property type="match status" value="1"/>
</dbReference>
<organism evidence="10">
    <name type="scientific">Erwinia billingiae (strain Eb661)</name>
    <dbReference type="NCBI Taxonomy" id="634500"/>
    <lineage>
        <taxon>Bacteria</taxon>
        <taxon>Pseudomonadati</taxon>
        <taxon>Pseudomonadota</taxon>
        <taxon>Gammaproteobacteria</taxon>
        <taxon>Enterobacterales</taxon>
        <taxon>Erwiniaceae</taxon>
        <taxon>Erwinia</taxon>
    </lineage>
</organism>
<dbReference type="CDD" id="cd00207">
    <property type="entry name" value="fer2"/>
    <property type="match status" value="1"/>
</dbReference>
<dbReference type="InterPro" id="IPR050415">
    <property type="entry name" value="MRET"/>
</dbReference>
<dbReference type="SUPFAM" id="SSF54292">
    <property type="entry name" value="2Fe-2S ferredoxin-like"/>
    <property type="match status" value="1"/>
</dbReference>
<dbReference type="EMBL" id="FP236843">
    <property type="protein sequence ID" value="CAX60241.1"/>
    <property type="molecule type" value="Genomic_DNA"/>
</dbReference>
<feature type="domain" description="FAD-binding FR-type" evidence="8">
    <location>
        <begin position="4"/>
        <end position="106"/>
    </location>
</feature>
<dbReference type="GO" id="GO:0051537">
    <property type="term" value="F:2 iron, 2 sulfur cluster binding"/>
    <property type="evidence" value="ECO:0007669"/>
    <property type="project" value="UniProtKB-KW"/>
</dbReference>
<dbReference type="Pfam" id="PF00111">
    <property type="entry name" value="Fer2"/>
    <property type="match status" value="1"/>
</dbReference>
<dbReference type="GeneID" id="90512693"/>
<dbReference type="PROSITE" id="PS00197">
    <property type="entry name" value="2FE2S_FER_1"/>
    <property type="match status" value="1"/>
</dbReference>
<dbReference type="HOGENOM" id="CLU_003827_17_0_6"/>
<dbReference type="InterPro" id="IPR017938">
    <property type="entry name" value="Riboflavin_synthase-like_b-brl"/>
</dbReference>
<dbReference type="CDD" id="cd06185">
    <property type="entry name" value="PDR_like"/>
    <property type="match status" value="1"/>
</dbReference>
<keyword evidence="4" id="KW-0560">Oxidoreductase</keyword>
<dbReference type="SUPFAM" id="SSF52343">
    <property type="entry name" value="Ferredoxin reductase-like, C-terminal NADP-linked domain"/>
    <property type="match status" value="1"/>
</dbReference>
<keyword evidence="6" id="KW-0411">Iron-sulfur</keyword>
<evidence type="ECO:0000259" key="7">
    <source>
        <dbReference type="PROSITE" id="PS51085"/>
    </source>
</evidence>
<gene>
    <name evidence="9" type="ordered locus">EbC_27100</name>
</gene>
<dbReference type="Gene3D" id="3.40.50.80">
    <property type="entry name" value="Nucleotide-binding domain of ferredoxin-NADP reductase (FNR) module"/>
    <property type="match status" value="1"/>
</dbReference>
<evidence type="ECO:0000256" key="5">
    <source>
        <dbReference type="ARBA" id="ARBA00023004"/>
    </source>
</evidence>
<keyword evidence="2" id="KW-0001">2Fe-2S</keyword>
<keyword evidence="10" id="KW-1185">Reference proteome</keyword>
<evidence type="ECO:0000256" key="4">
    <source>
        <dbReference type="ARBA" id="ARBA00023002"/>
    </source>
</evidence>
<dbReference type="InterPro" id="IPR017927">
    <property type="entry name" value="FAD-bd_FR_type"/>
</dbReference>
<evidence type="ECO:0000313" key="10">
    <source>
        <dbReference type="Proteomes" id="UP000008793"/>
    </source>
</evidence>
<dbReference type="eggNOG" id="COG1018">
    <property type="taxonomic scope" value="Bacteria"/>
</dbReference>
<keyword evidence="9" id="KW-0808">Transferase</keyword>
<keyword evidence="9" id="KW-0489">Methyltransferase</keyword>
<evidence type="ECO:0000259" key="8">
    <source>
        <dbReference type="PROSITE" id="PS51384"/>
    </source>
</evidence>
<dbReference type="PRINTS" id="PR00409">
    <property type="entry name" value="PHDIOXRDTASE"/>
</dbReference>
<dbReference type="InterPro" id="IPR006058">
    <property type="entry name" value="2Fe2S_fd_BS"/>
</dbReference>
<evidence type="ECO:0000313" key="9">
    <source>
        <dbReference type="EMBL" id="CAX60241.1"/>
    </source>
</evidence>
<evidence type="ECO:0000256" key="3">
    <source>
        <dbReference type="ARBA" id="ARBA00022723"/>
    </source>
</evidence>
<dbReference type="InterPro" id="IPR039261">
    <property type="entry name" value="FNR_nucleotide-bd"/>
</dbReference>
<dbReference type="InterPro" id="IPR012675">
    <property type="entry name" value="Beta-grasp_dom_sf"/>
</dbReference>
<dbReference type="PANTHER" id="PTHR47354">
    <property type="entry name" value="NADH OXIDOREDUCTASE HCR"/>
    <property type="match status" value="1"/>
</dbReference>
<evidence type="ECO:0000256" key="6">
    <source>
        <dbReference type="ARBA" id="ARBA00023014"/>
    </source>
</evidence>
<dbReference type="Proteomes" id="UP000008793">
    <property type="component" value="Chromosome"/>
</dbReference>
<feature type="domain" description="2Fe-2S ferredoxin-type" evidence="7">
    <location>
        <begin position="237"/>
        <end position="322"/>
    </location>
</feature>
<keyword evidence="3" id="KW-0479">Metal-binding</keyword>
<dbReference type="GO" id="GO:0008168">
    <property type="term" value="F:methyltransferase activity"/>
    <property type="evidence" value="ECO:0007669"/>
    <property type="project" value="UniProtKB-KW"/>
</dbReference>
<keyword evidence="5" id="KW-0408">Iron</keyword>
<protein>
    <submittedName>
        <fullName evidence="9">Vanillate O-demethylase oxidoreductase</fullName>
    </submittedName>
</protein>
<dbReference type="PROSITE" id="PS51384">
    <property type="entry name" value="FAD_FR"/>
    <property type="match status" value="1"/>
</dbReference>
<dbReference type="PROSITE" id="PS51085">
    <property type="entry name" value="2FE2S_FER_2"/>
    <property type="match status" value="1"/>
</dbReference>
<dbReference type="SUPFAM" id="SSF63380">
    <property type="entry name" value="Riboflavin synthase domain-like"/>
    <property type="match status" value="1"/>
</dbReference>
<dbReference type="GO" id="GO:0032259">
    <property type="term" value="P:methylation"/>
    <property type="evidence" value="ECO:0007669"/>
    <property type="project" value="UniProtKB-KW"/>
</dbReference>
<dbReference type="RefSeq" id="WP_013202727.1">
    <property type="nucleotide sequence ID" value="NC_014306.1"/>
</dbReference>
<dbReference type="STRING" id="634500.EbC_27100"/>
<dbReference type="GO" id="GO:0016491">
    <property type="term" value="F:oxidoreductase activity"/>
    <property type="evidence" value="ECO:0007669"/>
    <property type="project" value="UniProtKB-KW"/>
</dbReference>
<proteinExistence type="predicted"/>
<name>D8MTT4_ERWBE</name>
<dbReference type="AlphaFoldDB" id="D8MTT4"/>
<dbReference type="InterPro" id="IPR001041">
    <property type="entry name" value="2Fe-2S_ferredoxin-type"/>
</dbReference>
<dbReference type="KEGG" id="ebi:EbC_27100"/>
<keyword evidence="1" id="KW-0285">Flavoprotein</keyword>